<dbReference type="GO" id="GO:0016747">
    <property type="term" value="F:acyltransferase activity, transferring groups other than amino-acyl groups"/>
    <property type="evidence" value="ECO:0007669"/>
    <property type="project" value="InterPro"/>
</dbReference>
<sequence>MSDFELRPVSEADRTYLARLNFLTDTFGEEHKELTPQFDADFDYYLAGWEPSRGGFIAWEGNVPAGGVWLNWGTEQRHGYGHVEEGIPELGLAVEPRYRSQGVGTLLLDAATNLAREKGAPGVSLSVAIANERAHRLYLYLGFESVDEAEGHIVLVKRFKPTKS</sequence>
<evidence type="ECO:0000259" key="3">
    <source>
        <dbReference type="PROSITE" id="PS51186"/>
    </source>
</evidence>
<dbReference type="PROSITE" id="PS51186">
    <property type="entry name" value="GNAT"/>
    <property type="match status" value="1"/>
</dbReference>
<dbReference type="PANTHER" id="PTHR43877:SF2">
    <property type="entry name" value="AMINOALKYLPHOSPHONATE N-ACETYLTRANSFERASE-RELATED"/>
    <property type="match status" value="1"/>
</dbReference>
<protein>
    <submittedName>
        <fullName evidence="4">GNAT family N-acetyltransferase</fullName>
    </submittedName>
</protein>
<dbReference type="InterPro" id="IPR000182">
    <property type="entry name" value="GNAT_dom"/>
</dbReference>
<gene>
    <name evidence="4" type="ORF">CBE89_01020</name>
</gene>
<keyword evidence="1 4" id="KW-0808">Transferase</keyword>
<keyword evidence="2" id="KW-0012">Acyltransferase</keyword>
<dbReference type="Gene3D" id="3.40.630.30">
    <property type="match status" value="1"/>
</dbReference>
<evidence type="ECO:0000313" key="5">
    <source>
        <dbReference type="Proteomes" id="UP000250197"/>
    </source>
</evidence>
<reference evidence="4 5" key="1">
    <citation type="submission" date="2017-05" db="EMBL/GenBank/DDBJ databases">
        <title>Complete genome sequence of Corynebacterium striatum KC-Na-1 isolated from Neophocaena asiaeorientalis in Korea.</title>
        <authorList>
            <person name="Kim J.H."/>
            <person name="Lee K."/>
        </authorList>
    </citation>
    <scope>NUCLEOTIDE SEQUENCE [LARGE SCALE GENOMIC DNA]</scope>
    <source>
        <strain evidence="4 5">KC-Na-01</strain>
    </source>
</reference>
<evidence type="ECO:0000256" key="2">
    <source>
        <dbReference type="ARBA" id="ARBA00023315"/>
    </source>
</evidence>
<dbReference type="AlphaFoldDB" id="A0A2Z2IWD6"/>
<evidence type="ECO:0000256" key="1">
    <source>
        <dbReference type="ARBA" id="ARBA00022679"/>
    </source>
</evidence>
<dbReference type="InterPro" id="IPR016181">
    <property type="entry name" value="Acyl_CoA_acyltransferase"/>
</dbReference>
<dbReference type="KEGG" id="cstr:CBE89_01020"/>
<evidence type="ECO:0000313" key="4">
    <source>
        <dbReference type="EMBL" id="ART20239.1"/>
    </source>
</evidence>
<dbReference type="CDD" id="cd04301">
    <property type="entry name" value="NAT_SF"/>
    <property type="match status" value="1"/>
</dbReference>
<feature type="domain" description="N-acetyltransferase" evidence="3">
    <location>
        <begin position="4"/>
        <end position="161"/>
    </location>
</feature>
<accession>A0A2Z2IWD6</accession>
<dbReference type="PANTHER" id="PTHR43877">
    <property type="entry name" value="AMINOALKYLPHOSPHONATE N-ACETYLTRANSFERASE-RELATED-RELATED"/>
    <property type="match status" value="1"/>
</dbReference>
<name>A0A2Z2IWD6_CORST</name>
<dbReference type="SUPFAM" id="SSF55729">
    <property type="entry name" value="Acyl-CoA N-acyltransferases (Nat)"/>
    <property type="match status" value="1"/>
</dbReference>
<organism evidence="4 5">
    <name type="scientific">Corynebacterium striatum</name>
    <dbReference type="NCBI Taxonomy" id="43770"/>
    <lineage>
        <taxon>Bacteria</taxon>
        <taxon>Bacillati</taxon>
        <taxon>Actinomycetota</taxon>
        <taxon>Actinomycetes</taxon>
        <taxon>Mycobacteriales</taxon>
        <taxon>Corynebacteriaceae</taxon>
        <taxon>Corynebacterium</taxon>
    </lineage>
</organism>
<dbReference type="EMBL" id="CP021252">
    <property type="protein sequence ID" value="ART20239.1"/>
    <property type="molecule type" value="Genomic_DNA"/>
</dbReference>
<dbReference type="Pfam" id="PF00583">
    <property type="entry name" value="Acetyltransf_1"/>
    <property type="match status" value="1"/>
</dbReference>
<dbReference type="InterPro" id="IPR050832">
    <property type="entry name" value="Bact_Acetyltransf"/>
</dbReference>
<dbReference type="Proteomes" id="UP000250197">
    <property type="component" value="Chromosome"/>
</dbReference>
<proteinExistence type="predicted"/>